<dbReference type="InterPro" id="IPR022385">
    <property type="entry name" value="Rhs_assc_core"/>
</dbReference>
<evidence type="ECO:0000313" key="5">
    <source>
        <dbReference type="EMBL" id="MPM25461.1"/>
    </source>
</evidence>
<dbReference type="PANTHER" id="PTHR32305:SF15">
    <property type="entry name" value="PROTEIN RHSA-RELATED"/>
    <property type="match status" value="1"/>
</dbReference>
<dbReference type="NCBIfam" id="TIGR01643">
    <property type="entry name" value="YD_repeat_2x"/>
    <property type="match status" value="2"/>
</dbReference>
<sequence length="702" mass="73476">MTATDGCTADITTDPKGNVSTKIYDRVGRLYQIISDGDTTTYSYNPNGTKAGIAYPNGLTTVYTYYENNKLHTLANRDGGTILEAFSYAYDGNGNMLSKLDGKGAAVFSYDAINRLTAITEPNGTVTEYTYDASGNRIGETVTANGKTAGTDYTYNMQNRLTGTRETLDTGEMRLADYFYDNNGNTISANEQTLTSSASGQSASLVVFSAGSFPGGSAVYEYDGFDRLTEVFQDVYTLRMAYNGEGLRVSKEVTVDNQLGEVQYLYENSNVVLELNGSGDQTAYSVYGGDTLLSRAAGGETLYYLYNGHGDVTALTDEDGDVVASYYYDVFGNMVEETGTADNSVRYAGYRYDKETGLYYLNARFYNPDTARFLSEDTYYGYAADPLSLNLYVYCANNPIIYIDPTGHALTQWDVEHLTSSQIATVVAATNAWNAANAAGDTAGMQAAQAAAAEARSSHLSDNETQLSNGIVVTNGSTSSQTTYAWVGDDQGVVQVTVPASITTDNTGSTATDHSTTGSTSSPATATPAAATTSSPANTTSTTIKSTPAATSSSSSSGRSTAAYTNTATTSIATTKATNQVNNTAVDIYANVVINYSTTALQTIATVVASNISSTAGSVVNYVAPVAVVGAIAGVMVDCQKYDGKAAATAAAITVASTIVTVGVGAVATFFGAPIILAAAIGLGMGTVASLVSNSLKTKYCG</sequence>
<dbReference type="InterPro" id="IPR050708">
    <property type="entry name" value="T6SS_VgrG/RHS"/>
</dbReference>
<keyword evidence="3" id="KW-0812">Transmembrane</keyword>
<name>A0A644YC32_9ZZZZ</name>
<gene>
    <name evidence="5" type="ORF">SDC9_71955</name>
</gene>
<keyword evidence="3" id="KW-0472">Membrane</keyword>
<dbReference type="PANTHER" id="PTHR32305">
    <property type="match status" value="1"/>
</dbReference>
<evidence type="ECO:0000256" key="3">
    <source>
        <dbReference type="SAM" id="Phobius"/>
    </source>
</evidence>
<feature type="compositionally biased region" description="Low complexity" evidence="2">
    <location>
        <begin position="515"/>
        <end position="561"/>
    </location>
</feature>
<dbReference type="NCBIfam" id="TIGR03696">
    <property type="entry name" value="Rhs_assc_core"/>
    <property type="match status" value="1"/>
</dbReference>
<dbReference type="InterPro" id="IPR006530">
    <property type="entry name" value="YD"/>
</dbReference>
<evidence type="ECO:0000256" key="2">
    <source>
        <dbReference type="SAM" id="MobiDB-lite"/>
    </source>
</evidence>
<proteinExistence type="predicted"/>
<dbReference type="InterPro" id="IPR056823">
    <property type="entry name" value="TEN-like_YD-shell"/>
</dbReference>
<feature type="region of interest" description="Disordered" evidence="2">
    <location>
        <begin position="503"/>
        <end position="561"/>
    </location>
</feature>
<organism evidence="5">
    <name type="scientific">bioreactor metagenome</name>
    <dbReference type="NCBI Taxonomy" id="1076179"/>
    <lineage>
        <taxon>unclassified sequences</taxon>
        <taxon>metagenomes</taxon>
        <taxon>ecological metagenomes</taxon>
    </lineage>
</organism>
<evidence type="ECO:0000256" key="1">
    <source>
        <dbReference type="ARBA" id="ARBA00022737"/>
    </source>
</evidence>
<accession>A0A644YC32</accession>
<feature type="domain" description="Teneurin-like YD-shell" evidence="4">
    <location>
        <begin position="144"/>
        <end position="400"/>
    </location>
</feature>
<dbReference type="AlphaFoldDB" id="A0A644YC32"/>
<feature type="transmembrane region" description="Helical" evidence="3">
    <location>
        <begin position="619"/>
        <end position="637"/>
    </location>
</feature>
<feature type="compositionally biased region" description="Polar residues" evidence="2">
    <location>
        <begin position="503"/>
        <end position="514"/>
    </location>
</feature>
<dbReference type="Pfam" id="PF25023">
    <property type="entry name" value="TEN_YD-shell"/>
    <property type="match status" value="1"/>
</dbReference>
<evidence type="ECO:0000259" key="4">
    <source>
        <dbReference type="Pfam" id="PF25023"/>
    </source>
</evidence>
<feature type="transmembrane region" description="Helical" evidence="3">
    <location>
        <begin position="675"/>
        <end position="696"/>
    </location>
</feature>
<feature type="transmembrane region" description="Helical" evidence="3">
    <location>
        <begin position="649"/>
        <end position="669"/>
    </location>
</feature>
<keyword evidence="3" id="KW-1133">Transmembrane helix</keyword>
<reference evidence="5" key="1">
    <citation type="submission" date="2019-08" db="EMBL/GenBank/DDBJ databases">
        <authorList>
            <person name="Kucharzyk K."/>
            <person name="Murdoch R.W."/>
            <person name="Higgins S."/>
            <person name="Loffler F."/>
        </authorList>
    </citation>
    <scope>NUCLEOTIDE SEQUENCE</scope>
</reference>
<dbReference type="EMBL" id="VSSQ01004503">
    <property type="protein sequence ID" value="MPM25461.1"/>
    <property type="molecule type" value="Genomic_DNA"/>
</dbReference>
<dbReference type="Gene3D" id="2.180.10.10">
    <property type="entry name" value="RHS repeat-associated core"/>
    <property type="match status" value="1"/>
</dbReference>
<keyword evidence="1" id="KW-0677">Repeat</keyword>
<protein>
    <recommendedName>
        <fullName evidence="4">Teneurin-like YD-shell domain-containing protein</fullName>
    </recommendedName>
</protein>
<comment type="caution">
    <text evidence="5">The sequence shown here is derived from an EMBL/GenBank/DDBJ whole genome shotgun (WGS) entry which is preliminary data.</text>
</comment>